<feature type="non-terminal residue" evidence="1">
    <location>
        <position position="54"/>
    </location>
</feature>
<dbReference type="EMBL" id="UINC01028786">
    <property type="protein sequence ID" value="SVB10393.1"/>
    <property type="molecule type" value="Genomic_DNA"/>
</dbReference>
<accession>A0A382BAY9</accession>
<proteinExistence type="predicted"/>
<name>A0A382BAY9_9ZZZZ</name>
<reference evidence="1" key="1">
    <citation type="submission" date="2018-05" db="EMBL/GenBank/DDBJ databases">
        <authorList>
            <person name="Lanie J.A."/>
            <person name="Ng W.-L."/>
            <person name="Kazmierczak K.M."/>
            <person name="Andrzejewski T.M."/>
            <person name="Davidsen T.M."/>
            <person name="Wayne K.J."/>
            <person name="Tettelin H."/>
            <person name="Glass J.I."/>
            <person name="Rusch D."/>
            <person name="Podicherti R."/>
            <person name="Tsui H.-C.T."/>
            <person name="Winkler M.E."/>
        </authorList>
    </citation>
    <scope>NUCLEOTIDE SEQUENCE</scope>
</reference>
<evidence type="ECO:0000313" key="1">
    <source>
        <dbReference type="EMBL" id="SVB10393.1"/>
    </source>
</evidence>
<feature type="non-terminal residue" evidence="1">
    <location>
        <position position="1"/>
    </location>
</feature>
<organism evidence="1">
    <name type="scientific">marine metagenome</name>
    <dbReference type="NCBI Taxonomy" id="408172"/>
    <lineage>
        <taxon>unclassified sequences</taxon>
        <taxon>metagenomes</taxon>
        <taxon>ecological metagenomes</taxon>
    </lineage>
</organism>
<sequence length="54" mass="6682">VICSGNDRWAIYLWGWFAHMVQFPEEKPEVQDCVSRRTWLQKWMDYERKVDEDC</sequence>
<dbReference type="AlphaFoldDB" id="A0A382BAY9"/>
<gene>
    <name evidence="1" type="ORF">METZ01_LOCUS163247</name>
</gene>
<protein>
    <submittedName>
        <fullName evidence="1">Uncharacterized protein</fullName>
    </submittedName>
</protein>